<sequence>MIKNFPNDDDGDVLKGLQEKGVDLNQPRKIEYYCYAENESVAFKIAAKIEDLGYQCDVFHDENASSIDKVYSVYCAQIMVPAYDDIIRTQSELNSALSNFNTKCDGWGTLVE</sequence>
<dbReference type="STRING" id="493475.GARC_2615"/>
<comment type="caution">
    <text evidence="2">The sequence shown here is derived from an EMBL/GenBank/DDBJ whole genome shotgun (WGS) entry which is preliminary data.</text>
</comment>
<reference evidence="2 3" key="1">
    <citation type="journal article" date="2017" name="Antonie Van Leeuwenhoek">
        <title>Rhizobium rhizosphaerae sp. nov., a novel species isolated from rice rhizosphere.</title>
        <authorList>
            <person name="Zhao J.J."/>
            <person name="Zhang J."/>
            <person name="Zhang R.J."/>
            <person name="Zhang C.W."/>
            <person name="Yin H.Q."/>
            <person name="Zhang X.X."/>
        </authorList>
    </citation>
    <scope>NUCLEOTIDE SEQUENCE [LARGE SCALE GENOMIC DNA]</scope>
    <source>
        <strain evidence="2 3">BSs20135</strain>
    </source>
</reference>
<evidence type="ECO:0000313" key="3">
    <source>
        <dbReference type="Proteomes" id="UP000006327"/>
    </source>
</evidence>
<dbReference type="OrthoDB" id="5769880at2"/>
<accession>K6Y6H7</accession>
<dbReference type="InterPro" id="IPR009671">
    <property type="entry name" value="RraB_dom"/>
</dbReference>
<dbReference type="EMBL" id="BAEO01000031">
    <property type="protein sequence ID" value="GAC19581.1"/>
    <property type="molecule type" value="Genomic_DNA"/>
</dbReference>
<dbReference type="eggNOG" id="ENOG5033DGA">
    <property type="taxonomic scope" value="Bacteria"/>
</dbReference>
<evidence type="ECO:0000313" key="2">
    <source>
        <dbReference type="EMBL" id="GAC19581.1"/>
    </source>
</evidence>
<organism evidence="2 3">
    <name type="scientific">Paraglaciecola arctica BSs20135</name>
    <dbReference type="NCBI Taxonomy" id="493475"/>
    <lineage>
        <taxon>Bacteria</taxon>
        <taxon>Pseudomonadati</taxon>
        <taxon>Pseudomonadota</taxon>
        <taxon>Gammaproteobacteria</taxon>
        <taxon>Alteromonadales</taxon>
        <taxon>Alteromonadaceae</taxon>
        <taxon>Paraglaciecola</taxon>
    </lineage>
</organism>
<name>K6Y6H7_9ALTE</name>
<protein>
    <recommendedName>
        <fullName evidence="1">Regulator of ribonuclease activity B domain-containing protein</fullName>
    </recommendedName>
</protein>
<dbReference type="AlphaFoldDB" id="K6Y6H7"/>
<dbReference type="Proteomes" id="UP000006327">
    <property type="component" value="Unassembled WGS sequence"/>
</dbReference>
<dbReference type="SUPFAM" id="SSF89946">
    <property type="entry name" value="Hypothetical protein VC0424"/>
    <property type="match status" value="1"/>
</dbReference>
<evidence type="ECO:0000259" key="1">
    <source>
        <dbReference type="Pfam" id="PF06877"/>
    </source>
</evidence>
<feature type="domain" description="Regulator of ribonuclease activity B" evidence="1">
    <location>
        <begin position="8"/>
        <end position="109"/>
    </location>
</feature>
<keyword evidence="3" id="KW-1185">Reference proteome</keyword>
<dbReference type="Gene3D" id="3.30.70.970">
    <property type="entry name" value="RraB-like"/>
    <property type="match status" value="1"/>
</dbReference>
<gene>
    <name evidence="2" type="ORF">GARC_2615</name>
</gene>
<dbReference type="Pfam" id="PF06877">
    <property type="entry name" value="RraB"/>
    <property type="match status" value="1"/>
</dbReference>
<dbReference type="RefSeq" id="WP_007620565.1">
    <property type="nucleotide sequence ID" value="NZ_BAEO01000031.1"/>
</dbReference>
<dbReference type="InterPro" id="IPR036701">
    <property type="entry name" value="RraB-like_sf"/>
</dbReference>
<proteinExistence type="predicted"/>